<reference evidence="6 7" key="1">
    <citation type="submission" date="2018-05" db="EMBL/GenBank/DDBJ databases">
        <title>Zavarzinia sp. HR-AS.</title>
        <authorList>
            <person name="Lee Y."/>
            <person name="Jeon C.O."/>
        </authorList>
    </citation>
    <scope>NUCLEOTIDE SEQUENCE [LARGE SCALE GENOMIC DNA]</scope>
    <source>
        <strain evidence="6 7">HR-AS</strain>
    </source>
</reference>
<dbReference type="PANTHER" id="PTHR34653:SF1">
    <property type="entry name" value="FLAGELLAR HOOK-BASAL BODY COMPLEX PROTEIN FLIE"/>
    <property type="match status" value="1"/>
</dbReference>
<keyword evidence="6" id="KW-0282">Flagellum</keyword>
<sequence length="112" mass="11230">MDPIANRALGAYTDALRRGAGSAPGGEALGRTAALPGGDDANSFGAVLGRAMDDAVATSVKADQTSLAAAAGKANVTDVVTALTNAEVTLQAVVAVRDKVVSAYQEIMRMPI</sequence>
<dbReference type="GO" id="GO:0003774">
    <property type="term" value="F:cytoskeletal motor activity"/>
    <property type="evidence" value="ECO:0007669"/>
    <property type="project" value="InterPro"/>
</dbReference>
<dbReference type="GO" id="GO:0071973">
    <property type="term" value="P:bacterial-type flagellum-dependent cell motility"/>
    <property type="evidence" value="ECO:0007669"/>
    <property type="project" value="InterPro"/>
</dbReference>
<dbReference type="PRINTS" id="PR01006">
    <property type="entry name" value="FLGHOOKFLIE"/>
</dbReference>
<dbReference type="GO" id="GO:0005198">
    <property type="term" value="F:structural molecule activity"/>
    <property type="evidence" value="ECO:0007669"/>
    <property type="project" value="UniProtKB-UniRule"/>
</dbReference>
<comment type="similarity">
    <text evidence="2 4">Belongs to the FliE family.</text>
</comment>
<dbReference type="RefSeq" id="WP_109907619.1">
    <property type="nucleotide sequence ID" value="NZ_QGLE01000013.1"/>
</dbReference>
<evidence type="ECO:0000256" key="1">
    <source>
        <dbReference type="ARBA" id="ARBA00004117"/>
    </source>
</evidence>
<dbReference type="Pfam" id="PF02049">
    <property type="entry name" value="FliE"/>
    <property type="match status" value="1"/>
</dbReference>
<dbReference type="Proteomes" id="UP000245461">
    <property type="component" value="Unassembled WGS sequence"/>
</dbReference>
<dbReference type="AlphaFoldDB" id="A0A317DZR9"/>
<keyword evidence="6" id="KW-0966">Cell projection</keyword>
<evidence type="ECO:0000313" key="7">
    <source>
        <dbReference type="Proteomes" id="UP000245461"/>
    </source>
</evidence>
<keyword evidence="3 4" id="KW-0975">Bacterial flagellum</keyword>
<dbReference type="PANTHER" id="PTHR34653">
    <property type="match status" value="1"/>
</dbReference>
<dbReference type="NCBIfam" id="TIGR00205">
    <property type="entry name" value="fliE"/>
    <property type="match status" value="1"/>
</dbReference>
<evidence type="ECO:0000313" key="6">
    <source>
        <dbReference type="EMBL" id="PWR18573.1"/>
    </source>
</evidence>
<name>A0A317DZR9_9PROT</name>
<comment type="subcellular location">
    <subcellularLocation>
        <location evidence="1 4">Bacterial flagellum basal body</location>
    </subcellularLocation>
</comment>
<dbReference type="GO" id="GO:0009425">
    <property type="term" value="C:bacterial-type flagellum basal body"/>
    <property type="evidence" value="ECO:0007669"/>
    <property type="project" value="UniProtKB-SubCell"/>
</dbReference>
<keyword evidence="6" id="KW-0969">Cilium</keyword>
<evidence type="ECO:0000256" key="3">
    <source>
        <dbReference type="ARBA" id="ARBA00023143"/>
    </source>
</evidence>
<accession>A0A317DZR9</accession>
<evidence type="ECO:0000256" key="5">
    <source>
        <dbReference type="NCBIfam" id="TIGR00205"/>
    </source>
</evidence>
<dbReference type="HAMAP" id="MF_00724">
    <property type="entry name" value="FliE"/>
    <property type="match status" value="1"/>
</dbReference>
<gene>
    <name evidence="4 6" type="primary">fliE</name>
    <name evidence="6" type="ORF">DKG74_18260</name>
</gene>
<organism evidence="6 7">
    <name type="scientific">Zavarzinia aquatilis</name>
    <dbReference type="NCBI Taxonomy" id="2211142"/>
    <lineage>
        <taxon>Bacteria</taxon>
        <taxon>Pseudomonadati</taxon>
        <taxon>Pseudomonadota</taxon>
        <taxon>Alphaproteobacteria</taxon>
        <taxon>Rhodospirillales</taxon>
        <taxon>Zavarziniaceae</taxon>
        <taxon>Zavarzinia</taxon>
    </lineage>
</organism>
<comment type="caution">
    <text evidence="6">The sequence shown here is derived from an EMBL/GenBank/DDBJ whole genome shotgun (WGS) entry which is preliminary data.</text>
</comment>
<evidence type="ECO:0000256" key="4">
    <source>
        <dbReference type="HAMAP-Rule" id="MF_00724"/>
    </source>
</evidence>
<protein>
    <recommendedName>
        <fullName evidence="4 5">Flagellar hook-basal body complex protein FliE</fullName>
    </recommendedName>
</protein>
<keyword evidence="7" id="KW-1185">Reference proteome</keyword>
<dbReference type="OrthoDB" id="8481852at2"/>
<dbReference type="EMBL" id="QGLE01000013">
    <property type="protein sequence ID" value="PWR18573.1"/>
    <property type="molecule type" value="Genomic_DNA"/>
</dbReference>
<dbReference type="InterPro" id="IPR001624">
    <property type="entry name" value="FliE"/>
</dbReference>
<evidence type="ECO:0000256" key="2">
    <source>
        <dbReference type="ARBA" id="ARBA00009272"/>
    </source>
</evidence>
<proteinExistence type="inferred from homology"/>